<evidence type="ECO:0000259" key="3">
    <source>
        <dbReference type="Pfam" id="PF12706"/>
    </source>
</evidence>
<evidence type="ECO:0000256" key="1">
    <source>
        <dbReference type="ARBA" id="ARBA00022759"/>
    </source>
</evidence>
<dbReference type="InterPro" id="IPR044094">
    <property type="entry name" value="AtsA-like_MBL-fold"/>
</dbReference>
<reference evidence="4 5" key="1">
    <citation type="submission" date="2016-10" db="EMBL/GenBank/DDBJ databases">
        <authorList>
            <person name="de Groot N.N."/>
        </authorList>
    </citation>
    <scope>NUCLEOTIDE SEQUENCE [LARGE SCALE GENOMIC DNA]</scope>
    <source>
        <strain evidence="4 5">DSM 18346</strain>
    </source>
</reference>
<dbReference type="Proteomes" id="UP000198718">
    <property type="component" value="Unassembled WGS sequence"/>
</dbReference>
<dbReference type="SUPFAM" id="SSF56281">
    <property type="entry name" value="Metallo-hydrolase/oxidoreductase"/>
    <property type="match status" value="1"/>
</dbReference>
<keyword evidence="2" id="KW-0378">Hydrolase</keyword>
<evidence type="ECO:0000256" key="2">
    <source>
        <dbReference type="ARBA" id="ARBA00022801"/>
    </source>
</evidence>
<keyword evidence="5" id="KW-1185">Reference proteome</keyword>
<keyword evidence="1" id="KW-0540">Nuclease</keyword>
<dbReference type="InterPro" id="IPR036866">
    <property type="entry name" value="RibonucZ/Hydroxyglut_hydro"/>
</dbReference>
<evidence type="ECO:0000313" key="4">
    <source>
        <dbReference type="EMBL" id="SDK11679.1"/>
    </source>
</evidence>
<dbReference type="RefSeq" id="WP_090550519.1">
    <property type="nucleotide sequence ID" value="NZ_FNFP01000001.1"/>
</dbReference>
<dbReference type="GO" id="GO:0042781">
    <property type="term" value="F:3'-tRNA processing endoribonuclease activity"/>
    <property type="evidence" value="ECO:0007669"/>
    <property type="project" value="TreeGrafter"/>
</dbReference>
<dbReference type="Gene3D" id="3.60.15.10">
    <property type="entry name" value="Ribonuclease Z/Hydroxyacylglutathione hydrolase-like"/>
    <property type="match status" value="1"/>
</dbReference>
<name>A0A1G8Z9B0_9FIRM</name>
<accession>A0A1G8Z9B0</accession>
<proteinExistence type="predicted"/>
<protein>
    <submittedName>
        <fullName evidence="4">RNAse Z</fullName>
    </submittedName>
</protein>
<sequence length="290" mass="32401">MENQTKVVLLGTGTPNPVPERSGPCVAIVVGENSYLVDFGPGVVRQAEKANRKGIKALEAKNLKRAFLTHLHSDHTAGYSDLILTPWVLEREEPLKVFGPKGIKQMTNHLLEAYKVDIDARRYGGEKANETGIKVDVEEVFEGIIYSDEKVIVEAFRVNHPPFEAYGYKFITPDKVVVVSGDTTPCENLIKHAKGCNILVHEVYSATGINSRTPKWYNYHTTVHTSSVELGEIASQVNPELLVLYHQLFMVGENESGEMLSIAEREQEMIMEIKQKFDGEVISAKDLDIF</sequence>
<dbReference type="STRING" id="393762.SAMN05660472_00780"/>
<dbReference type="PANTHER" id="PTHR46018:SF2">
    <property type="entry name" value="ZINC PHOSPHODIESTERASE ELAC PROTEIN 1"/>
    <property type="match status" value="1"/>
</dbReference>
<keyword evidence="1" id="KW-0255">Endonuclease</keyword>
<dbReference type="EMBL" id="FNFP01000001">
    <property type="protein sequence ID" value="SDK11679.1"/>
    <property type="molecule type" value="Genomic_DNA"/>
</dbReference>
<dbReference type="PANTHER" id="PTHR46018">
    <property type="entry name" value="ZINC PHOSPHODIESTERASE ELAC PROTEIN 1"/>
    <property type="match status" value="1"/>
</dbReference>
<dbReference type="Pfam" id="PF12706">
    <property type="entry name" value="Lactamase_B_2"/>
    <property type="match status" value="1"/>
</dbReference>
<dbReference type="OrthoDB" id="9800940at2"/>
<feature type="domain" description="Metallo-beta-lactamase" evidence="3">
    <location>
        <begin position="35"/>
        <end position="246"/>
    </location>
</feature>
<dbReference type="CDD" id="cd07719">
    <property type="entry name" value="arylsulfatase_AtsA-like_MBL-fold"/>
    <property type="match status" value="1"/>
</dbReference>
<dbReference type="InterPro" id="IPR001279">
    <property type="entry name" value="Metallo-B-lactamas"/>
</dbReference>
<dbReference type="AlphaFoldDB" id="A0A1G8Z9B0"/>
<evidence type="ECO:0000313" key="5">
    <source>
        <dbReference type="Proteomes" id="UP000198718"/>
    </source>
</evidence>
<organism evidence="4 5">
    <name type="scientific">Natronincola ferrireducens</name>
    <dbReference type="NCBI Taxonomy" id="393762"/>
    <lineage>
        <taxon>Bacteria</taxon>
        <taxon>Bacillati</taxon>
        <taxon>Bacillota</taxon>
        <taxon>Clostridia</taxon>
        <taxon>Peptostreptococcales</taxon>
        <taxon>Natronincolaceae</taxon>
        <taxon>Natronincola</taxon>
    </lineage>
</organism>
<gene>
    <name evidence="4" type="ORF">SAMN05660472_00780</name>
</gene>